<keyword evidence="1" id="KW-1133">Transmembrane helix</keyword>
<evidence type="ECO:0000313" key="2">
    <source>
        <dbReference type="EMBL" id="AMM54014.1"/>
    </source>
</evidence>
<sequence length="258" mass="29158">MRIFIRNYLLPWLLIIALWLAIWLLGSQIGKSLNVVNVFVAFLLLVPFLLVAFHFVGKVLERYGYSREDIRRLPEIIEKTHGRLYIAKEIFDIIGKALIFWGLMATAVVMTRDPLKGLLNGIAIFARIFALFIILVSMVIWVMAFPHCLYKLFIGRELNRGFLVELMRQNIFYTVVLIAVRIIALRSGYPAGDDLIGELMALGRSSNIVNLLLELSGLNILFGLVGLYGLRKSRKLTALALALIVITQVGIVRVIIFG</sequence>
<evidence type="ECO:0000256" key="1">
    <source>
        <dbReference type="SAM" id="Phobius"/>
    </source>
</evidence>
<proteinExistence type="predicted"/>
<feature type="transmembrane region" description="Helical" evidence="1">
    <location>
        <begin position="209"/>
        <end position="229"/>
    </location>
</feature>
<organism evidence="2 3">
    <name type="scientific">Pyrococcus kukulkanii</name>
    <dbReference type="NCBI Taxonomy" id="1609559"/>
    <lineage>
        <taxon>Archaea</taxon>
        <taxon>Methanobacteriati</taxon>
        <taxon>Methanobacteriota</taxon>
        <taxon>Thermococci</taxon>
        <taxon>Thermococcales</taxon>
        <taxon>Thermococcaceae</taxon>
        <taxon>Pyrococcus</taxon>
    </lineage>
</organism>
<feature type="transmembrane region" description="Helical" evidence="1">
    <location>
        <begin position="171"/>
        <end position="189"/>
    </location>
</feature>
<reference evidence="2 3" key="2">
    <citation type="journal article" date="2016" name="Int. J. Syst. Evol. Microbiol.">
        <title>Pyrococcus kukulkanii sp. nov., a hyperthermophilic, piezophilic archaeon isolated from a deep-sea hydrothermal vent.</title>
        <authorList>
            <person name="Callac N."/>
            <person name="Oger P."/>
            <person name="Lesongeur F."/>
            <person name="Rattray J.E."/>
            <person name="Vannier P."/>
            <person name="Michoud G."/>
            <person name="Beauverger M."/>
            <person name="Gayet N."/>
            <person name="Rouxel O."/>
            <person name="Jebbar M."/>
            <person name="Godfroy A."/>
        </authorList>
    </citation>
    <scope>NUCLEOTIDE SEQUENCE [LARGE SCALE GENOMIC DNA]</scope>
    <source>
        <strain evidence="2 3">NCB100</strain>
    </source>
</reference>
<feature type="transmembrane region" description="Helical" evidence="1">
    <location>
        <begin position="122"/>
        <end position="150"/>
    </location>
</feature>
<dbReference type="PATRIC" id="fig|1609559.3.peg.1173"/>
<feature type="transmembrane region" description="Helical" evidence="1">
    <location>
        <begin position="38"/>
        <end position="57"/>
    </location>
</feature>
<accession>A0A127B9N6</accession>
<gene>
    <name evidence="2" type="ORF">TQ32_05625</name>
</gene>
<dbReference type="RefSeq" id="WP_068322106.1">
    <property type="nucleotide sequence ID" value="NZ_CP010835.1"/>
</dbReference>
<feature type="transmembrane region" description="Helical" evidence="1">
    <location>
        <begin position="93"/>
        <end position="110"/>
    </location>
</feature>
<evidence type="ECO:0000313" key="3">
    <source>
        <dbReference type="Proteomes" id="UP000070587"/>
    </source>
</evidence>
<name>A0A127B9N6_9EURY</name>
<feature type="transmembrane region" description="Helical" evidence="1">
    <location>
        <begin position="236"/>
        <end position="256"/>
    </location>
</feature>
<dbReference type="OrthoDB" id="85827at2157"/>
<dbReference type="KEGG" id="pyc:TQ32_05625"/>
<keyword evidence="1" id="KW-0812">Transmembrane</keyword>
<dbReference type="EMBL" id="CP010835">
    <property type="protein sequence ID" value="AMM54014.1"/>
    <property type="molecule type" value="Genomic_DNA"/>
</dbReference>
<dbReference type="Proteomes" id="UP000070587">
    <property type="component" value="Chromosome"/>
</dbReference>
<keyword evidence="1" id="KW-0472">Membrane</keyword>
<protein>
    <submittedName>
        <fullName evidence="2">Membrane protein</fullName>
    </submittedName>
</protein>
<dbReference type="GeneID" id="28491294"/>
<reference evidence="3" key="1">
    <citation type="submission" date="2015-02" db="EMBL/GenBank/DDBJ databases">
        <title>Pyrococcus kukulkanii sp. nov., a novel hyperthermophilic archaeon isolated from a deep-sea hydrothermal vent at the Guaymas Basin.</title>
        <authorList>
            <person name="Oger P.M."/>
            <person name="Callac N."/>
            <person name="Jebbar M."/>
            <person name="Godfroy A."/>
        </authorList>
    </citation>
    <scope>NUCLEOTIDE SEQUENCE [LARGE SCALE GENOMIC DNA]</scope>
    <source>
        <strain evidence="3">NCB100</strain>
    </source>
</reference>
<dbReference type="AlphaFoldDB" id="A0A127B9N6"/>
<feature type="transmembrane region" description="Helical" evidence="1">
    <location>
        <begin position="7"/>
        <end position="26"/>
    </location>
</feature>